<evidence type="ECO:0008006" key="3">
    <source>
        <dbReference type="Google" id="ProtNLM"/>
    </source>
</evidence>
<dbReference type="EMBL" id="CP037452">
    <property type="protein sequence ID" value="QDV51355.1"/>
    <property type="molecule type" value="Genomic_DNA"/>
</dbReference>
<name>A0A518IE54_9PLAN</name>
<keyword evidence="2" id="KW-1185">Reference proteome</keyword>
<dbReference type="RefSeq" id="WP_145310511.1">
    <property type="nucleotide sequence ID" value="NZ_CP037452.1"/>
</dbReference>
<reference evidence="1 2" key="1">
    <citation type="submission" date="2019-03" db="EMBL/GenBank/DDBJ databases">
        <title>Deep-cultivation of Planctomycetes and their phenomic and genomic characterization uncovers novel biology.</title>
        <authorList>
            <person name="Wiegand S."/>
            <person name="Jogler M."/>
            <person name="Boedeker C."/>
            <person name="Pinto D."/>
            <person name="Vollmers J."/>
            <person name="Rivas-Marin E."/>
            <person name="Kohn T."/>
            <person name="Peeters S.H."/>
            <person name="Heuer A."/>
            <person name="Rast P."/>
            <person name="Oberbeckmann S."/>
            <person name="Bunk B."/>
            <person name="Jeske O."/>
            <person name="Meyerdierks A."/>
            <person name="Storesund J.E."/>
            <person name="Kallscheuer N."/>
            <person name="Luecker S."/>
            <person name="Lage O.M."/>
            <person name="Pohl T."/>
            <person name="Merkel B.J."/>
            <person name="Hornburger P."/>
            <person name="Mueller R.-W."/>
            <person name="Bruemmer F."/>
            <person name="Labrenz M."/>
            <person name="Spormann A.M."/>
            <person name="Op den Camp H."/>
            <person name="Overmann J."/>
            <person name="Amann R."/>
            <person name="Jetten M.S.M."/>
            <person name="Mascher T."/>
            <person name="Medema M.H."/>
            <person name="Devos D.P."/>
            <person name="Kaster A.-K."/>
            <person name="Ovreas L."/>
            <person name="Rohde M."/>
            <person name="Galperin M.Y."/>
            <person name="Jogler C."/>
        </authorList>
    </citation>
    <scope>NUCLEOTIDE SEQUENCE [LARGE SCALE GENOMIC DNA]</scope>
    <source>
        <strain evidence="1 2">Enr17</strain>
    </source>
</reference>
<gene>
    <name evidence="1" type="ORF">Enr17x_34110</name>
</gene>
<sequence>MSAEVRIMRNSQGNLSSHPLKQSHQTFYLSLLGRGKPKKLALTACMRKILTILNSMMKNNQTWNQNLLSS</sequence>
<dbReference type="OrthoDB" id="263899at2"/>
<protein>
    <recommendedName>
        <fullName evidence="3">Transposase IS116/IS110/IS902 family protein</fullName>
    </recommendedName>
</protein>
<proteinExistence type="predicted"/>
<evidence type="ECO:0000313" key="2">
    <source>
        <dbReference type="Proteomes" id="UP000318313"/>
    </source>
</evidence>
<dbReference type="Proteomes" id="UP000318313">
    <property type="component" value="Chromosome"/>
</dbReference>
<organism evidence="1 2">
    <name type="scientific">Gimesia fumaroli</name>
    <dbReference type="NCBI Taxonomy" id="2527976"/>
    <lineage>
        <taxon>Bacteria</taxon>
        <taxon>Pseudomonadati</taxon>
        <taxon>Planctomycetota</taxon>
        <taxon>Planctomycetia</taxon>
        <taxon>Planctomycetales</taxon>
        <taxon>Planctomycetaceae</taxon>
        <taxon>Gimesia</taxon>
    </lineage>
</organism>
<evidence type="ECO:0000313" key="1">
    <source>
        <dbReference type="EMBL" id="QDV51355.1"/>
    </source>
</evidence>
<dbReference type="KEGG" id="gfm:Enr17x_34110"/>
<accession>A0A518IE54</accession>
<dbReference type="AlphaFoldDB" id="A0A518IE54"/>